<gene>
    <name evidence="2" type="ORF">AAW51_0821</name>
</gene>
<accession>A0A0G3BDZ2</accession>
<evidence type="ECO:0000313" key="3">
    <source>
        <dbReference type="Proteomes" id="UP000035352"/>
    </source>
</evidence>
<dbReference type="PATRIC" id="fig|413882.6.peg.869"/>
<dbReference type="PANTHER" id="PTHR43685">
    <property type="entry name" value="GLYCOSYLTRANSFERASE"/>
    <property type="match status" value="1"/>
</dbReference>
<keyword evidence="2" id="KW-0808">Transferase</keyword>
<dbReference type="STRING" id="413882.AAW51_0821"/>
<dbReference type="InterPro" id="IPR001173">
    <property type="entry name" value="Glyco_trans_2-like"/>
</dbReference>
<reference evidence="2 3" key="1">
    <citation type="submission" date="2015-05" db="EMBL/GenBank/DDBJ databases">
        <authorList>
            <person name="Tang B."/>
            <person name="Yu Y."/>
        </authorList>
    </citation>
    <scope>NUCLEOTIDE SEQUENCE [LARGE SCALE GENOMIC DNA]</scope>
    <source>
        <strain evidence="2 3">DSM 7029</strain>
    </source>
</reference>
<dbReference type="OrthoDB" id="9787979at2"/>
<proteinExistence type="predicted"/>
<dbReference type="Proteomes" id="UP000035352">
    <property type="component" value="Chromosome"/>
</dbReference>
<dbReference type="Gene3D" id="3.90.550.10">
    <property type="entry name" value="Spore Coat Polysaccharide Biosynthesis Protein SpsA, Chain A"/>
    <property type="match status" value="1"/>
</dbReference>
<dbReference type="RefSeq" id="WP_047193582.1">
    <property type="nucleotide sequence ID" value="NZ_CP011371.1"/>
</dbReference>
<name>A0A0G3BDZ2_9BURK</name>
<dbReference type="KEGG" id="pbh:AAW51_0821"/>
<keyword evidence="3" id="KW-1185">Reference proteome</keyword>
<dbReference type="Pfam" id="PF00535">
    <property type="entry name" value="Glycos_transf_2"/>
    <property type="match status" value="1"/>
</dbReference>
<sequence length="278" mass="30851">MTASARVDVLIPTRNRRTALAATLAALIGQSHRAFDVVVSDQSDGEAGYEGGEIASIVRLLEARGHRVSLLRNLPRRGLAQQRQFLLDQAHAPYVLFIDDDVLLEPEVIERLVGVLQSERCGFVGSAVIGLSYRDDVRPHQQSIEFWDGPVRPEQVRPGTPQWQRHVLHNAANLWHVQRELALAPGETRLYKLAWAGGCVMYDTAKLREVGGFGFWTELPDEHCGEDVLAQLRVMDRYGGCGVLPSGAYHQELPTTVPQREVDAPKVLEIETPAVRVA</sequence>
<dbReference type="AlphaFoldDB" id="A0A0G3BDZ2"/>
<dbReference type="EMBL" id="CP011371">
    <property type="protein sequence ID" value="AKJ27512.1"/>
    <property type="molecule type" value="Genomic_DNA"/>
</dbReference>
<evidence type="ECO:0000259" key="1">
    <source>
        <dbReference type="Pfam" id="PF00535"/>
    </source>
</evidence>
<evidence type="ECO:0000313" key="2">
    <source>
        <dbReference type="EMBL" id="AKJ27512.1"/>
    </source>
</evidence>
<dbReference type="PANTHER" id="PTHR43685:SF2">
    <property type="entry name" value="GLYCOSYLTRANSFERASE 2-LIKE DOMAIN-CONTAINING PROTEIN"/>
    <property type="match status" value="1"/>
</dbReference>
<feature type="domain" description="Glycosyltransferase 2-like" evidence="1">
    <location>
        <begin position="9"/>
        <end position="148"/>
    </location>
</feature>
<dbReference type="InterPro" id="IPR050834">
    <property type="entry name" value="Glycosyltransf_2"/>
</dbReference>
<dbReference type="SUPFAM" id="SSF53448">
    <property type="entry name" value="Nucleotide-diphospho-sugar transferases"/>
    <property type="match status" value="1"/>
</dbReference>
<dbReference type="CDD" id="cd00761">
    <property type="entry name" value="Glyco_tranf_GTA_type"/>
    <property type="match status" value="1"/>
</dbReference>
<organism evidence="2 3">
    <name type="scientific">Caldimonas brevitalea</name>
    <dbReference type="NCBI Taxonomy" id="413882"/>
    <lineage>
        <taxon>Bacteria</taxon>
        <taxon>Pseudomonadati</taxon>
        <taxon>Pseudomonadota</taxon>
        <taxon>Betaproteobacteria</taxon>
        <taxon>Burkholderiales</taxon>
        <taxon>Sphaerotilaceae</taxon>
        <taxon>Caldimonas</taxon>
    </lineage>
</organism>
<protein>
    <submittedName>
        <fullName evidence="2">Glycosyl transferase</fullName>
    </submittedName>
</protein>
<dbReference type="GO" id="GO:0016740">
    <property type="term" value="F:transferase activity"/>
    <property type="evidence" value="ECO:0007669"/>
    <property type="project" value="UniProtKB-KW"/>
</dbReference>
<dbReference type="InterPro" id="IPR029044">
    <property type="entry name" value="Nucleotide-diphossugar_trans"/>
</dbReference>